<sequence>MAPVTRSMTTSASAVDSTPSLTIENPGISSKDATGSLKDSLYLPLDENEQEIRLLTLHAGADDTPIELSLEYTSLSNADSFIALSYCWGPPDDGSEVILDGQVERNHQVKLMRDIFSTAGSVYAWLGEADPDTDYAITYMNFALSIPRQRRSKSIPRKVGLRGRKALGSLIKRDYWTRVWIIQEIVLAQKVFLMISDRVIDWEDLQDVTTRLVTPLIRHTRKNTVSRVNFRNIWELKKKNKAVWNLYELLGRFHQADCMIREIDFMGYSASHLPLFAHG</sequence>
<feature type="domain" description="Heterokaryon incompatibility" evidence="2">
    <location>
        <begin position="102"/>
        <end position="184"/>
    </location>
</feature>
<feature type="region of interest" description="Disordered" evidence="1">
    <location>
        <begin position="1"/>
        <end position="29"/>
    </location>
</feature>
<dbReference type="EMBL" id="AMGX01000001">
    <property type="protein sequence ID" value="EXJ76652.1"/>
    <property type="molecule type" value="Genomic_DNA"/>
</dbReference>
<dbReference type="eggNOG" id="ENOG502SUZ5">
    <property type="taxonomic scope" value="Eukaryota"/>
</dbReference>
<dbReference type="OrthoDB" id="4146092at2759"/>
<dbReference type="AlphaFoldDB" id="W9X841"/>
<dbReference type="Proteomes" id="UP000019471">
    <property type="component" value="Unassembled WGS sequence"/>
</dbReference>
<dbReference type="HOGENOM" id="CLU_997498_0_0_1"/>
<evidence type="ECO:0000313" key="4">
    <source>
        <dbReference type="Proteomes" id="UP000019471"/>
    </source>
</evidence>
<organism evidence="3 4">
    <name type="scientific">Cladophialophora psammophila CBS 110553</name>
    <dbReference type="NCBI Taxonomy" id="1182543"/>
    <lineage>
        <taxon>Eukaryota</taxon>
        <taxon>Fungi</taxon>
        <taxon>Dikarya</taxon>
        <taxon>Ascomycota</taxon>
        <taxon>Pezizomycotina</taxon>
        <taxon>Eurotiomycetes</taxon>
        <taxon>Chaetothyriomycetidae</taxon>
        <taxon>Chaetothyriales</taxon>
        <taxon>Herpotrichiellaceae</taxon>
        <taxon>Cladophialophora</taxon>
    </lineage>
</organism>
<dbReference type="STRING" id="1182543.W9X841"/>
<accession>W9X841</accession>
<dbReference type="PANTHER" id="PTHR24148:SF64">
    <property type="entry name" value="HETEROKARYON INCOMPATIBILITY DOMAIN-CONTAINING PROTEIN"/>
    <property type="match status" value="1"/>
</dbReference>
<comment type="caution">
    <text evidence="3">The sequence shown here is derived from an EMBL/GenBank/DDBJ whole genome shotgun (WGS) entry which is preliminary data.</text>
</comment>
<evidence type="ECO:0000313" key="3">
    <source>
        <dbReference type="EMBL" id="EXJ76652.1"/>
    </source>
</evidence>
<proteinExistence type="predicted"/>
<dbReference type="RefSeq" id="XP_007739969.1">
    <property type="nucleotide sequence ID" value="XM_007741779.1"/>
</dbReference>
<dbReference type="InterPro" id="IPR052895">
    <property type="entry name" value="HetReg/Transcr_Mod"/>
</dbReference>
<evidence type="ECO:0000256" key="1">
    <source>
        <dbReference type="SAM" id="MobiDB-lite"/>
    </source>
</evidence>
<dbReference type="PANTHER" id="PTHR24148">
    <property type="entry name" value="ANKYRIN REPEAT DOMAIN-CONTAINING PROTEIN 39 HOMOLOG-RELATED"/>
    <property type="match status" value="1"/>
</dbReference>
<dbReference type="GeneID" id="19185896"/>
<dbReference type="InterPro" id="IPR010730">
    <property type="entry name" value="HET"/>
</dbReference>
<keyword evidence="4" id="KW-1185">Reference proteome</keyword>
<gene>
    <name evidence="3" type="ORF">A1O5_01160</name>
</gene>
<reference evidence="3 4" key="1">
    <citation type="submission" date="2013-03" db="EMBL/GenBank/DDBJ databases">
        <title>The Genome Sequence of Cladophialophora psammophila CBS 110553.</title>
        <authorList>
            <consortium name="The Broad Institute Genomics Platform"/>
            <person name="Cuomo C."/>
            <person name="de Hoog S."/>
            <person name="Gorbushina A."/>
            <person name="Walker B."/>
            <person name="Young S.K."/>
            <person name="Zeng Q."/>
            <person name="Gargeya S."/>
            <person name="Fitzgerald M."/>
            <person name="Haas B."/>
            <person name="Abouelleil A."/>
            <person name="Allen A.W."/>
            <person name="Alvarado L."/>
            <person name="Arachchi H.M."/>
            <person name="Berlin A.M."/>
            <person name="Chapman S.B."/>
            <person name="Gainer-Dewar J."/>
            <person name="Goldberg J."/>
            <person name="Griggs A."/>
            <person name="Gujja S."/>
            <person name="Hansen M."/>
            <person name="Howarth C."/>
            <person name="Imamovic A."/>
            <person name="Ireland A."/>
            <person name="Larimer J."/>
            <person name="McCowan C."/>
            <person name="Murphy C."/>
            <person name="Pearson M."/>
            <person name="Poon T.W."/>
            <person name="Priest M."/>
            <person name="Roberts A."/>
            <person name="Saif S."/>
            <person name="Shea T."/>
            <person name="Sisk P."/>
            <person name="Sykes S."/>
            <person name="Wortman J."/>
            <person name="Nusbaum C."/>
            <person name="Birren B."/>
        </authorList>
    </citation>
    <scope>NUCLEOTIDE SEQUENCE [LARGE SCALE GENOMIC DNA]</scope>
    <source>
        <strain evidence="3 4">CBS 110553</strain>
    </source>
</reference>
<protein>
    <recommendedName>
        <fullName evidence="2">Heterokaryon incompatibility domain-containing protein</fullName>
    </recommendedName>
</protein>
<dbReference type="Pfam" id="PF06985">
    <property type="entry name" value="HET"/>
    <property type="match status" value="1"/>
</dbReference>
<evidence type="ECO:0000259" key="2">
    <source>
        <dbReference type="Pfam" id="PF06985"/>
    </source>
</evidence>
<name>W9X841_9EURO</name>